<organism evidence="16 17">
    <name type="scientific">Hymenobacter sediminicola</name>
    <dbReference type="NCBI Taxonomy" id="2761579"/>
    <lineage>
        <taxon>Bacteria</taxon>
        <taxon>Pseudomonadati</taxon>
        <taxon>Bacteroidota</taxon>
        <taxon>Cytophagia</taxon>
        <taxon>Cytophagales</taxon>
        <taxon>Hymenobacteraceae</taxon>
        <taxon>Hymenobacter</taxon>
    </lineage>
</organism>
<feature type="binding site" evidence="12">
    <location>
        <position position="245"/>
    </location>
    <ligand>
        <name>substrate</name>
    </ligand>
</feature>
<evidence type="ECO:0000256" key="7">
    <source>
        <dbReference type="ARBA" id="ARBA00022801"/>
    </source>
</evidence>
<dbReference type="KEGG" id="hsk:H4317_12645"/>
<reference evidence="16 17" key="1">
    <citation type="submission" date="2020-08" db="EMBL/GenBank/DDBJ databases">
        <title>Hymenobacter sp. S2-20-2 genome sequencing.</title>
        <authorList>
            <person name="Jin L."/>
        </authorList>
    </citation>
    <scope>NUCLEOTIDE SEQUENCE [LARGE SCALE GENOMIC DNA]</scope>
    <source>
        <strain evidence="16 17">S2-20-2</strain>
    </source>
</reference>
<evidence type="ECO:0000256" key="12">
    <source>
        <dbReference type="HAMAP-Rule" id="MF_01855"/>
    </source>
</evidence>
<dbReference type="AlphaFoldDB" id="A0A7G7WCR4"/>
<evidence type="ECO:0000256" key="3">
    <source>
        <dbReference type="ARBA" id="ARBA00010941"/>
    </source>
</evidence>
<evidence type="ECO:0000256" key="1">
    <source>
        <dbReference type="ARBA" id="ARBA00001273"/>
    </source>
</evidence>
<comment type="pathway">
    <text evidence="2">Carbohydrate biosynthesis; Calvin cycle.</text>
</comment>
<evidence type="ECO:0000256" key="13">
    <source>
        <dbReference type="RuleBase" id="RU000508"/>
    </source>
</evidence>
<feature type="binding site" evidence="12">
    <location>
        <begin position="125"/>
        <end position="128"/>
    </location>
    <ligand>
        <name>substrate</name>
    </ligand>
</feature>
<dbReference type="Pfam" id="PF18913">
    <property type="entry name" value="FBPase_C"/>
    <property type="match status" value="1"/>
</dbReference>
<dbReference type="GO" id="GO:0000287">
    <property type="term" value="F:magnesium ion binding"/>
    <property type="evidence" value="ECO:0007669"/>
    <property type="project" value="UniProtKB-UniRule"/>
</dbReference>
<feature type="domain" description="Fructose-1-6-bisphosphatase class I N-terminal" evidence="14">
    <location>
        <begin position="16"/>
        <end position="204"/>
    </location>
</feature>
<dbReference type="PRINTS" id="PR00115">
    <property type="entry name" value="F16BPHPHTASE"/>
</dbReference>
<dbReference type="PROSITE" id="PS00124">
    <property type="entry name" value="FBPASE"/>
    <property type="match status" value="1"/>
</dbReference>
<feature type="binding site" evidence="12">
    <location>
        <position position="122"/>
    </location>
    <ligand>
        <name>Mg(2+)</name>
        <dbReference type="ChEBI" id="CHEBI:18420"/>
        <label>2</label>
    </ligand>
</feature>
<dbReference type="PANTHER" id="PTHR11556:SF35">
    <property type="entry name" value="SEDOHEPTULOSE-1,7-BISPHOSPHATASE, CHLOROPLASTIC"/>
    <property type="match status" value="1"/>
</dbReference>
<dbReference type="InterPro" id="IPR020548">
    <property type="entry name" value="Fructose_bisphosphatase_AS"/>
</dbReference>
<feature type="binding site" evidence="12">
    <location>
        <position position="122"/>
    </location>
    <ligand>
        <name>Mg(2+)</name>
        <dbReference type="ChEBI" id="CHEBI:18420"/>
        <label>1</label>
    </ligand>
</feature>
<keyword evidence="5 12" id="KW-0963">Cytoplasm</keyword>
<dbReference type="RefSeq" id="WP_185890029.1">
    <property type="nucleotide sequence ID" value="NZ_CP060202.1"/>
</dbReference>
<dbReference type="CDD" id="cd00354">
    <property type="entry name" value="FBPase"/>
    <property type="match status" value="1"/>
</dbReference>
<feature type="binding site" evidence="12">
    <location>
        <position position="275"/>
    </location>
    <ligand>
        <name>substrate</name>
    </ligand>
</feature>
<feature type="binding site" evidence="12">
    <location>
        <position position="281"/>
    </location>
    <ligand>
        <name>Mg(2+)</name>
        <dbReference type="ChEBI" id="CHEBI:18420"/>
        <label>2</label>
    </ligand>
</feature>
<keyword evidence="8 12" id="KW-0460">Magnesium</keyword>
<dbReference type="PIRSF" id="PIRSF000904">
    <property type="entry name" value="FBPtase_SBPase"/>
    <property type="match status" value="1"/>
</dbReference>
<comment type="subunit">
    <text evidence="12">Homotetramer.</text>
</comment>
<evidence type="ECO:0000259" key="14">
    <source>
        <dbReference type="Pfam" id="PF00316"/>
    </source>
</evidence>
<keyword evidence="17" id="KW-1185">Reference proteome</keyword>
<dbReference type="HAMAP" id="MF_01855">
    <property type="entry name" value="FBPase_class1"/>
    <property type="match status" value="1"/>
</dbReference>
<gene>
    <name evidence="12 16" type="primary">fbp</name>
    <name evidence="16" type="ORF">H4317_12645</name>
</gene>
<feature type="domain" description="Fructose-1-6-bisphosphatase class 1 C-terminal" evidence="15">
    <location>
        <begin position="208"/>
        <end position="330"/>
    </location>
</feature>
<dbReference type="GO" id="GO:0030388">
    <property type="term" value="P:fructose 1,6-bisphosphate metabolic process"/>
    <property type="evidence" value="ECO:0007669"/>
    <property type="project" value="TreeGrafter"/>
</dbReference>
<dbReference type="Gene3D" id="3.40.190.80">
    <property type="match status" value="1"/>
</dbReference>
<dbReference type="Gene3D" id="3.30.540.10">
    <property type="entry name" value="Fructose-1,6-Bisphosphatase, subunit A, domain 1"/>
    <property type="match status" value="1"/>
</dbReference>
<evidence type="ECO:0000256" key="9">
    <source>
        <dbReference type="ARBA" id="ARBA00023277"/>
    </source>
</evidence>
<dbReference type="InterPro" id="IPR000146">
    <property type="entry name" value="FBPase_class-1"/>
</dbReference>
<evidence type="ECO:0000256" key="6">
    <source>
        <dbReference type="ARBA" id="ARBA00022723"/>
    </source>
</evidence>
<name>A0A7G7WCR4_9BACT</name>
<dbReference type="InterPro" id="IPR033391">
    <property type="entry name" value="FBPase_N"/>
</dbReference>
<dbReference type="Pfam" id="PF00316">
    <property type="entry name" value="FBPase"/>
    <property type="match status" value="1"/>
</dbReference>
<feature type="binding site" evidence="12">
    <location>
        <position position="125"/>
    </location>
    <ligand>
        <name>Mg(2+)</name>
        <dbReference type="ChEBI" id="CHEBI:18420"/>
        <label>2</label>
    </ligand>
</feature>
<protein>
    <recommendedName>
        <fullName evidence="10 12">Fructose-1,6-bisphosphatase class 1</fullName>
        <shortName evidence="12">FBPase class 1</shortName>
        <ecNumber evidence="4 12">3.1.3.11</ecNumber>
    </recommendedName>
    <alternativeName>
        <fullName evidence="11 12">D-fructose-1,6-bisphosphate 1-phosphohydrolase class 1</fullName>
    </alternativeName>
</protein>
<dbReference type="GO" id="GO:0006094">
    <property type="term" value="P:gluconeogenesis"/>
    <property type="evidence" value="ECO:0007669"/>
    <property type="project" value="UniProtKB-UniRule"/>
</dbReference>
<comment type="catalytic activity">
    <reaction evidence="1 12">
        <text>beta-D-fructose 1,6-bisphosphate + H2O = beta-D-fructose 6-phosphate + phosphate</text>
        <dbReference type="Rhea" id="RHEA:11064"/>
        <dbReference type="ChEBI" id="CHEBI:15377"/>
        <dbReference type="ChEBI" id="CHEBI:32966"/>
        <dbReference type="ChEBI" id="CHEBI:43474"/>
        <dbReference type="ChEBI" id="CHEBI:57634"/>
        <dbReference type="EC" id="3.1.3.11"/>
    </reaction>
</comment>
<dbReference type="InterPro" id="IPR044015">
    <property type="entry name" value="FBPase_C_dom"/>
</dbReference>
<comment type="cofactor">
    <cofactor evidence="12">
        <name>Mg(2+)</name>
        <dbReference type="ChEBI" id="CHEBI:18420"/>
    </cofactor>
    <text evidence="12">Binds 2 magnesium ions per subunit.</text>
</comment>
<dbReference type="EMBL" id="CP060202">
    <property type="protein sequence ID" value="QNH64157.1"/>
    <property type="molecule type" value="Genomic_DNA"/>
</dbReference>
<dbReference type="EC" id="3.1.3.11" evidence="4 12"/>
<dbReference type="GO" id="GO:0005829">
    <property type="term" value="C:cytosol"/>
    <property type="evidence" value="ECO:0007669"/>
    <property type="project" value="TreeGrafter"/>
</dbReference>
<evidence type="ECO:0000256" key="10">
    <source>
        <dbReference type="ARBA" id="ARBA00072069"/>
    </source>
</evidence>
<dbReference type="PIRSF" id="PIRSF500210">
    <property type="entry name" value="FBPtase"/>
    <property type="match status" value="1"/>
</dbReference>
<dbReference type="GO" id="GO:0042132">
    <property type="term" value="F:fructose 1,6-bisphosphate 1-phosphatase activity"/>
    <property type="evidence" value="ECO:0007669"/>
    <property type="project" value="UniProtKB-UniRule"/>
</dbReference>
<keyword evidence="9 12" id="KW-0119">Carbohydrate metabolism</keyword>
<dbReference type="FunFam" id="3.30.540.10:FF:000002">
    <property type="entry name" value="Fructose-1,6-bisphosphatase class 1"/>
    <property type="match status" value="1"/>
</dbReference>
<keyword evidence="6 12" id="KW-0479">Metal-binding</keyword>
<keyword evidence="7 12" id="KW-0378">Hydrolase</keyword>
<evidence type="ECO:0000256" key="11">
    <source>
        <dbReference type="ARBA" id="ARBA00081210"/>
    </source>
</evidence>
<dbReference type="GO" id="GO:0006002">
    <property type="term" value="P:fructose 6-phosphate metabolic process"/>
    <property type="evidence" value="ECO:0007669"/>
    <property type="project" value="TreeGrafter"/>
</dbReference>
<dbReference type="Proteomes" id="UP000515489">
    <property type="component" value="Chromosome"/>
</dbReference>
<evidence type="ECO:0000313" key="16">
    <source>
        <dbReference type="EMBL" id="QNH64157.1"/>
    </source>
</evidence>
<sequence>MSITNENAIAQPVGTTLERYIMRKQAEFAFATGELSQLLRDIALAGKIVNREVNRAGLTSIIGAMGQQNVQGEAQQKLDVEANIRFIRALTNGGEACAVLSEEEDDIIHTGNCQGKYVVAIDPLDGSSNIDVNISIGTIFSIYRRVTPVGQEATREDFLQGGRKQVAAGYILYGSSTMLVYTTGHGVVGFTYENSLGEFFLSHPSIRIPASGNTFSCNEGNWFDYAQYVRDFLTQCKQQRMSGRYVGSLVADYHRNLFTGGIYLYPPTAKNPQGKLRLLYEGYPLAFVIEQAGGRAETGAGAVLDIEPTEFHQRAPLYVGSANLVQDLVALAPVEAMSA</sequence>
<dbReference type="InterPro" id="IPR028343">
    <property type="entry name" value="FBPtase"/>
</dbReference>
<evidence type="ECO:0000259" key="15">
    <source>
        <dbReference type="Pfam" id="PF18913"/>
    </source>
</evidence>
<accession>A0A7G7WCR4</accession>
<dbReference type="GO" id="GO:0006000">
    <property type="term" value="P:fructose metabolic process"/>
    <property type="evidence" value="ECO:0007669"/>
    <property type="project" value="TreeGrafter"/>
</dbReference>
<evidence type="ECO:0000256" key="2">
    <source>
        <dbReference type="ARBA" id="ARBA00005215"/>
    </source>
</evidence>
<evidence type="ECO:0000256" key="5">
    <source>
        <dbReference type="ARBA" id="ARBA00022490"/>
    </source>
</evidence>
<dbReference type="PANTHER" id="PTHR11556">
    <property type="entry name" value="FRUCTOSE-1,6-BISPHOSPHATASE-RELATED"/>
    <property type="match status" value="1"/>
</dbReference>
<feature type="binding site" evidence="12">
    <location>
        <position position="102"/>
    </location>
    <ligand>
        <name>Mg(2+)</name>
        <dbReference type="ChEBI" id="CHEBI:18420"/>
        <label>1</label>
    </ligand>
</feature>
<feature type="binding site" evidence="12">
    <location>
        <position position="218"/>
    </location>
    <ligand>
        <name>substrate</name>
    </ligand>
</feature>
<feature type="binding site" evidence="12">
    <location>
        <begin position="263"/>
        <end position="265"/>
    </location>
    <ligand>
        <name>substrate</name>
    </ligand>
</feature>
<evidence type="ECO:0000313" key="17">
    <source>
        <dbReference type="Proteomes" id="UP000515489"/>
    </source>
</evidence>
<proteinExistence type="inferred from homology"/>
<dbReference type="SUPFAM" id="SSF56655">
    <property type="entry name" value="Carbohydrate phosphatase"/>
    <property type="match status" value="1"/>
</dbReference>
<comment type="subcellular location">
    <subcellularLocation>
        <location evidence="12">Cytoplasm</location>
    </subcellularLocation>
</comment>
<evidence type="ECO:0000256" key="8">
    <source>
        <dbReference type="ARBA" id="ARBA00022842"/>
    </source>
</evidence>
<evidence type="ECO:0000256" key="4">
    <source>
        <dbReference type="ARBA" id="ARBA00013093"/>
    </source>
</evidence>
<feature type="binding site" evidence="12">
    <location>
        <position position="124"/>
    </location>
    <ligand>
        <name>Mg(2+)</name>
        <dbReference type="ChEBI" id="CHEBI:18420"/>
        <label>1</label>
    </ligand>
</feature>
<comment type="similarity">
    <text evidence="3 12 13">Belongs to the FBPase class 1 family.</text>
</comment>
<dbReference type="GO" id="GO:0005986">
    <property type="term" value="P:sucrose biosynthetic process"/>
    <property type="evidence" value="ECO:0007669"/>
    <property type="project" value="TreeGrafter"/>
</dbReference>
<dbReference type="NCBIfam" id="NF006778">
    <property type="entry name" value="PRK09293.1-1"/>
    <property type="match status" value="1"/>
</dbReference>